<comment type="caution">
    <text evidence="2">The sequence shown here is derived from an EMBL/GenBank/DDBJ whole genome shotgun (WGS) entry which is preliminary data.</text>
</comment>
<evidence type="ECO:0000256" key="1">
    <source>
        <dbReference type="SAM" id="MobiDB-lite"/>
    </source>
</evidence>
<protein>
    <submittedName>
        <fullName evidence="2">Uncharacterized protein</fullName>
    </submittedName>
</protein>
<reference evidence="2 3" key="1">
    <citation type="submission" date="2021-06" db="EMBL/GenBank/DDBJ databases">
        <title>Caerostris extrusa draft genome.</title>
        <authorList>
            <person name="Kono N."/>
            <person name="Arakawa K."/>
        </authorList>
    </citation>
    <scope>NUCLEOTIDE SEQUENCE [LARGE SCALE GENOMIC DNA]</scope>
</reference>
<sequence length="195" mass="22097">MLSDGSPLTPRRYPYGDLLQKCLHGKTQNGNERLNYTLWQRVLKEVLVWLKTVKLGAYDAAIQFNEGYMCCLKVFEKLNIENPGFFTLKGYKHLDNIGIQESKLLSTPYQPSRHKPSGVTPQFSQAHSRGTPEESPLNTPPGSPGMNQPYWKSRLNTIKSSFLGSPRFHRRKMQTPSASDEVSLTPDSSPELTKR</sequence>
<dbReference type="Proteomes" id="UP001054945">
    <property type="component" value="Unassembled WGS sequence"/>
</dbReference>
<proteinExistence type="predicted"/>
<feature type="compositionally biased region" description="Polar residues" evidence="1">
    <location>
        <begin position="174"/>
        <end position="195"/>
    </location>
</feature>
<keyword evidence="3" id="KW-1185">Reference proteome</keyword>
<dbReference type="AlphaFoldDB" id="A0AAV4NHX3"/>
<evidence type="ECO:0000313" key="3">
    <source>
        <dbReference type="Proteomes" id="UP001054945"/>
    </source>
</evidence>
<organism evidence="2 3">
    <name type="scientific">Caerostris extrusa</name>
    <name type="common">Bark spider</name>
    <name type="synonym">Caerostris bankana</name>
    <dbReference type="NCBI Taxonomy" id="172846"/>
    <lineage>
        <taxon>Eukaryota</taxon>
        <taxon>Metazoa</taxon>
        <taxon>Ecdysozoa</taxon>
        <taxon>Arthropoda</taxon>
        <taxon>Chelicerata</taxon>
        <taxon>Arachnida</taxon>
        <taxon>Araneae</taxon>
        <taxon>Araneomorphae</taxon>
        <taxon>Entelegynae</taxon>
        <taxon>Araneoidea</taxon>
        <taxon>Araneidae</taxon>
        <taxon>Caerostris</taxon>
    </lineage>
</organism>
<dbReference type="EMBL" id="BPLR01020957">
    <property type="protein sequence ID" value="GIX84382.1"/>
    <property type="molecule type" value="Genomic_DNA"/>
</dbReference>
<name>A0AAV4NHX3_CAEEX</name>
<feature type="region of interest" description="Disordered" evidence="1">
    <location>
        <begin position="107"/>
        <end position="195"/>
    </location>
</feature>
<feature type="compositionally biased region" description="Polar residues" evidence="1">
    <location>
        <begin position="154"/>
        <end position="163"/>
    </location>
</feature>
<feature type="compositionally biased region" description="Polar residues" evidence="1">
    <location>
        <begin position="119"/>
        <end position="128"/>
    </location>
</feature>
<evidence type="ECO:0000313" key="2">
    <source>
        <dbReference type="EMBL" id="GIX84382.1"/>
    </source>
</evidence>
<accession>A0AAV4NHX3</accession>
<gene>
    <name evidence="2" type="primary">Brsk2_5</name>
    <name evidence="2" type="ORF">CEXT_128211</name>
</gene>